<dbReference type="VEuPathDB" id="FungiDB:ASPNIDRAFT2_1148466"/>
<accession>A0A100IQ70</accession>
<feature type="domain" description="Dienelactone hydrolase" evidence="1">
    <location>
        <begin position="30"/>
        <end position="252"/>
    </location>
</feature>
<gene>
    <name evidence="2" type="ORF">ABL_07761</name>
</gene>
<name>A0A100IQ70_ASPNG</name>
<dbReference type="InterPro" id="IPR002925">
    <property type="entry name" value="Dienelactn_hydro"/>
</dbReference>
<proteinExistence type="predicted"/>
<protein>
    <submittedName>
        <fullName evidence="2">Dienelactone hydrolase family protein</fullName>
    </submittedName>
</protein>
<dbReference type="InterPro" id="IPR029058">
    <property type="entry name" value="AB_hydrolase_fold"/>
</dbReference>
<dbReference type="GO" id="GO:0016787">
    <property type="term" value="F:hydrolase activity"/>
    <property type="evidence" value="ECO:0007669"/>
    <property type="project" value="UniProtKB-KW"/>
</dbReference>
<dbReference type="OMA" id="GDNPHTP"/>
<dbReference type="PANTHER" id="PTHR17630">
    <property type="entry name" value="DIENELACTONE HYDROLASE"/>
    <property type="match status" value="1"/>
</dbReference>
<comment type="caution">
    <text evidence="2">The sequence shown here is derived from an EMBL/GenBank/DDBJ whole genome shotgun (WGS) entry which is preliminary data.</text>
</comment>
<dbReference type="VEuPathDB" id="FungiDB:ATCC64974_96610"/>
<dbReference type="PANTHER" id="PTHR17630:SF44">
    <property type="entry name" value="PROTEIN AIM2"/>
    <property type="match status" value="1"/>
</dbReference>
<dbReference type="EMBL" id="BCMY01000015">
    <property type="protein sequence ID" value="GAQ45100.1"/>
    <property type="molecule type" value="Genomic_DNA"/>
</dbReference>
<organism evidence="2 3">
    <name type="scientific">Aspergillus niger</name>
    <dbReference type="NCBI Taxonomy" id="5061"/>
    <lineage>
        <taxon>Eukaryota</taxon>
        <taxon>Fungi</taxon>
        <taxon>Dikarya</taxon>
        <taxon>Ascomycota</taxon>
        <taxon>Pezizomycotina</taxon>
        <taxon>Eurotiomycetes</taxon>
        <taxon>Eurotiomycetidae</taxon>
        <taxon>Eurotiales</taxon>
        <taxon>Aspergillaceae</taxon>
        <taxon>Aspergillus</taxon>
        <taxon>Aspergillus subgen. Circumdati</taxon>
    </lineage>
</organism>
<evidence type="ECO:0000313" key="3">
    <source>
        <dbReference type="Proteomes" id="UP000068243"/>
    </source>
</evidence>
<reference evidence="3" key="1">
    <citation type="journal article" date="2016" name="Genome Announc.">
        <title>Draft genome sequence of Aspergillus niger strain An76.</title>
        <authorList>
            <person name="Gong W."/>
            <person name="Cheng Z."/>
            <person name="Zhang H."/>
            <person name="Liu L."/>
            <person name="Gao P."/>
            <person name="Wang L."/>
        </authorList>
    </citation>
    <scope>NUCLEOTIDE SEQUENCE [LARGE SCALE GENOMIC DNA]</scope>
    <source>
        <strain evidence="3">An76</strain>
    </source>
</reference>
<dbReference type="VEuPathDB" id="FungiDB:An08g10990"/>
<dbReference type="SUPFAM" id="SSF53474">
    <property type="entry name" value="alpha/beta-Hydrolases"/>
    <property type="match status" value="1"/>
</dbReference>
<dbReference type="AlphaFoldDB" id="A0A100IQ70"/>
<dbReference type="Gene3D" id="3.40.50.1820">
    <property type="entry name" value="alpha/beta hydrolase"/>
    <property type="match status" value="1"/>
</dbReference>
<dbReference type="PaxDb" id="5061-CADANGAP00007280"/>
<dbReference type="OrthoDB" id="17560at2759"/>
<sequence>MTSYPPRKCCFQGVKHDGDATGDFITIDDFEVYKKAPEGAAPEKAIILLTDILGHRFKNAQLIADQFAANGYLVLIPDLFYGDPIPIGGAAGLDLHKWLVGEYHEKKIAHTPPVIDPILEKCIAELRTKYNIKKIGAIGYCFGAKYVVRFLKPDQGKVDVGFLAHPSLVEKEELEAIKGPLAIAAAEKDHVFPAEKRHESEQILETLALPYAQTLYGGVGHGFALRGDLSDPKVLFAKENAFIQAVQWFDEHLKV</sequence>
<evidence type="ECO:0000313" key="2">
    <source>
        <dbReference type="EMBL" id="GAQ45100.1"/>
    </source>
</evidence>
<dbReference type="VEuPathDB" id="FungiDB:M747DRAFT_298892"/>
<keyword evidence="2" id="KW-0378">Hydrolase</keyword>
<dbReference type="Proteomes" id="UP000068243">
    <property type="component" value="Unassembled WGS sequence"/>
</dbReference>
<evidence type="ECO:0000259" key="1">
    <source>
        <dbReference type="Pfam" id="PF01738"/>
    </source>
</evidence>
<dbReference type="Pfam" id="PF01738">
    <property type="entry name" value="DLH"/>
    <property type="match status" value="1"/>
</dbReference>